<keyword evidence="9 22" id="KW-0249">Electron transport</keyword>
<gene>
    <name evidence="25" type="ORF">C1O66_08475</name>
</gene>
<dbReference type="FunFam" id="1.20.210.10:FF:000010">
    <property type="entry name" value="Nitric oxide reductase subunit B"/>
    <property type="match status" value="1"/>
</dbReference>
<keyword evidence="26" id="KW-1185">Reference proteome</keyword>
<keyword evidence="8" id="KW-0479">Metal-binding</keyword>
<dbReference type="PANTHER" id="PTHR10422:SF43">
    <property type="entry name" value="NITRIC OXIDE REDUCTASE SUBUNIT B"/>
    <property type="match status" value="1"/>
</dbReference>
<feature type="transmembrane region" description="Helical" evidence="23">
    <location>
        <begin position="16"/>
        <end position="41"/>
    </location>
</feature>
<dbReference type="GO" id="GO:0016966">
    <property type="term" value="F:nitric oxide reductase activity"/>
    <property type="evidence" value="ECO:0007669"/>
    <property type="project" value="UniProtKB-EC"/>
</dbReference>
<dbReference type="GO" id="GO:0020037">
    <property type="term" value="F:heme binding"/>
    <property type="evidence" value="ECO:0007669"/>
    <property type="project" value="InterPro"/>
</dbReference>
<evidence type="ECO:0000256" key="23">
    <source>
        <dbReference type="SAM" id="Phobius"/>
    </source>
</evidence>
<keyword evidence="4" id="KW-1003">Cell membrane</keyword>
<feature type="transmembrane region" description="Helical" evidence="23">
    <location>
        <begin position="199"/>
        <end position="225"/>
    </location>
</feature>
<evidence type="ECO:0000256" key="16">
    <source>
        <dbReference type="ARBA" id="ARBA00060527"/>
    </source>
</evidence>
<comment type="subunit">
    <text evidence="17">Heterodimer of cytochromes b (large subunit) and c (small subunit).</text>
</comment>
<evidence type="ECO:0000256" key="17">
    <source>
        <dbReference type="ARBA" id="ARBA00062246"/>
    </source>
</evidence>
<dbReference type="GO" id="GO:0004129">
    <property type="term" value="F:cytochrome-c oxidase activity"/>
    <property type="evidence" value="ECO:0007669"/>
    <property type="project" value="InterPro"/>
</dbReference>
<dbReference type="Gene3D" id="1.20.210.10">
    <property type="entry name" value="Cytochrome c oxidase-like, subunit I domain"/>
    <property type="match status" value="1"/>
</dbReference>
<comment type="pathway">
    <text evidence="16">Nitrogen metabolism; nitrate reduction (denitrification); dinitrogen from nitrate: step 3/4.</text>
</comment>
<proteinExistence type="inferred from homology"/>
<dbReference type="InterPro" id="IPR036927">
    <property type="entry name" value="Cyt_c_oxase-like_su1_sf"/>
</dbReference>
<evidence type="ECO:0000256" key="12">
    <source>
        <dbReference type="ARBA" id="ARBA00023004"/>
    </source>
</evidence>
<evidence type="ECO:0000256" key="19">
    <source>
        <dbReference type="ARBA" id="ARBA00068903"/>
    </source>
</evidence>
<evidence type="ECO:0000256" key="1">
    <source>
        <dbReference type="ARBA" id="ARBA00004651"/>
    </source>
</evidence>
<evidence type="ECO:0000256" key="9">
    <source>
        <dbReference type="ARBA" id="ARBA00022982"/>
    </source>
</evidence>
<dbReference type="GO" id="GO:0015990">
    <property type="term" value="P:electron transport coupled proton transport"/>
    <property type="evidence" value="ECO:0007669"/>
    <property type="project" value="TreeGrafter"/>
</dbReference>
<evidence type="ECO:0000256" key="11">
    <source>
        <dbReference type="ARBA" id="ARBA00023002"/>
    </source>
</evidence>
<accession>A0A2N8KVS3</accession>
<dbReference type="InterPro" id="IPR023615">
    <property type="entry name" value="Cyt_c_Oxase_su1_BS"/>
</dbReference>
<name>A0A2N8KVS3_9BURK</name>
<dbReference type="InterPro" id="IPR023616">
    <property type="entry name" value="Cyt_c_oxase-like_su1_dom"/>
</dbReference>
<evidence type="ECO:0000256" key="22">
    <source>
        <dbReference type="RuleBase" id="RU000370"/>
    </source>
</evidence>
<feature type="transmembrane region" description="Helical" evidence="23">
    <location>
        <begin position="387"/>
        <end position="411"/>
    </location>
</feature>
<dbReference type="PROSITE" id="PS00077">
    <property type="entry name" value="COX1_CUB"/>
    <property type="match status" value="1"/>
</dbReference>
<dbReference type="GO" id="GO:0005886">
    <property type="term" value="C:plasma membrane"/>
    <property type="evidence" value="ECO:0007669"/>
    <property type="project" value="UniProtKB-SubCell"/>
</dbReference>
<evidence type="ECO:0000256" key="4">
    <source>
        <dbReference type="ARBA" id="ARBA00022475"/>
    </source>
</evidence>
<comment type="function">
    <text evidence="15">Component of the anaerobic respiratory chain that transforms nitrate to dinitrogen (denitrification). NorB is the catalytic subunit of the enzyme complex. Shows proton pump activity across the membrane in denitrifying bacterial cells. The mononitrogen reduction is probably coupled to electron transport phosphorylation.</text>
</comment>
<dbReference type="GO" id="GO:0009060">
    <property type="term" value="P:aerobic respiration"/>
    <property type="evidence" value="ECO:0007669"/>
    <property type="project" value="InterPro"/>
</dbReference>
<dbReference type="OrthoDB" id="9767153at2"/>
<keyword evidence="12" id="KW-0408">Iron</keyword>
<keyword evidence="11" id="KW-0560">Oxidoreductase</keyword>
<dbReference type="EMBL" id="POSP01000003">
    <property type="protein sequence ID" value="PND37555.1"/>
    <property type="molecule type" value="Genomic_DNA"/>
</dbReference>
<comment type="subcellular location">
    <subcellularLocation>
        <location evidence="1">Cell membrane</location>
        <topology evidence="1">Multi-pass membrane protein</topology>
    </subcellularLocation>
</comment>
<dbReference type="Pfam" id="PF00115">
    <property type="entry name" value="COX1"/>
    <property type="match status" value="1"/>
</dbReference>
<dbReference type="GO" id="GO:0022904">
    <property type="term" value="P:respiratory electron transport chain"/>
    <property type="evidence" value="ECO:0007669"/>
    <property type="project" value="TreeGrafter"/>
</dbReference>
<evidence type="ECO:0000256" key="14">
    <source>
        <dbReference type="ARBA" id="ARBA00052696"/>
    </source>
</evidence>
<keyword evidence="10 23" id="KW-1133">Transmembrane helix</keyword>
<keyword evidence="3 22" id="KW-0813">Transport</keyword>
<evidence type="ECO:0000256" key="10">
    <source>
        <dbReference type="ARBA" id="ARBA00022989"/>
    </source>
</evidence>
<feature type="transmembrane region" description="Helical" evidence="23">
    <location>
        <begin position="168"/>
        <end position="187"/>
    </location>
</feature>
<dbReference type="Proteomes" id="UP000235916">
    <property type="component" value="Unassembled WGS sequence"/>
</dbReference>
<feature type="transmembrane region" description="Helical" evidence="23">
    <location>
        <begin position="346"/>
        <end position="366"/>
    </location>
</feature>
<feature type="transmembrane region" description="Helical" evidence="23">
    <location>
        <begin position="143"/>
        <end position="161"/>
    </location>
</feature>
<keyword evidence="6 22" id="KW-0679">Respiratory chain</keyword>
<dbReference type="RefSeq" id="WP_102767473.1">
    <property type="nucleotide sequence ID" value="NZ_POSP01000003.1"/>
</dbReference>
<evidence type="ECO:0000256" key="18">
    <source>
        <dbReference type="ARBA" id="ARBA00066307"/>
    </source>
</evidence>
<feature type="transmembrane region" description="Helical" evidence="23">
    <location>
        <begin position="61"/>
        <end position="78"/>
    </location>
</feature>
<comment type="catalytic activity">
    <reaction evidence="14">
        <text>nitrous oxide + 2 Fe(III)-[cytochrome c] + H2O = 2 nitric oxide + 2 Fe(II)-[cytochrome c] + 2 H(+)</text>
        <dbReference type="Rhea" id="RHEA:30211"/>
        <dbReference type="Rhea" id="RHEA-COMP:10350"/>
        <dbReference type="Rhea" id="RHEA-COMP:14399"/>
        <dbReference type="ChEBI" id="CHEBI:15377"/>
        <dbReference type="ChEBI" id="CHEBI:15378"/>
        <dbReference type="ChEBI" id="CHEBI:16480"/>
        <dbReference type="ChEBI" id="CHEBI:17045"/>
        <dbReference type="ChEBI" id="CHEBI:29033"/>
        <dbReference type="ChEBI" id="CHEBI:29034"/>
        <dbReference type="EC" id="1.7.2.5"/>
    </reaction>
</comment>
<evidence type="ECO:0000256" key="6">
    <source>
        <dbReference type="ARBA" id="ARBA00022660"/>
    </source>
</evidence>
<evidence type="ECO:0000256" key="3">
    <source>
        <dbReference type="ARBA" id="ARBA00022448"/>
    </source>
</evidence>
<evidence type="ECO:0000313" key="25">
    <source>
        <dbReference type="EMBL" id="PND37555.1"/>
    </source>
</evidence>
<feature type="transmembrane region" description="Helical" evidence="23">
    <location>
        <begin position="305"/>
        <end position="326"/>
    </location>
</feature>
<reference evidence="25 26" key="1">
    <citation type="submission" date="2018-01" db="EMBL/GenBank/DDBJ databases">
        <title>Draft genome sequence of Paucibacter aquatile CR182 isolated from freshwater of the Nakdong River.</title>
        <authorList>
            <person name="Choi A."/>
            <person name="Chung E.J."/>
        </authorList>
    </citation>
    <scope>NUCLEOTIDE SEQUENCE [LARGE SCALE GENOMIC DNA]</scope>
    <source>
        <strain evidence="25 26">CR182</strain>
    </source>
</reference>
<evidence type="ECO:0000256" key="5">
    <source>
        <dbReference type="ARBA" id="ARBA00022617"/>
    </source>
</evidence>
<evidence type="ECO:0000256" key="8">
    <source>
        <dbReference type="ARBA" id="ARBA00022723"/>
    </source>
</evidence>
<evidence type="ECO:0000256" key="13">
    <source>
        <dbReference type="ARBA" id="ARBA00023136"/>
    </source>
</evidence>
<feature type="transmembrane region" description="Helical" evidence="23">
    <location>
        <begin position="431"/>
        <end position="452"/>
    </location>
</feature>
<protein>
    <recommendedName>
        <fullName evidence="19">Nitric oxide reductase subunit B</fullName>
        <ecNumber evidence="18">1.7.2.5</ecNumber>
    </recommendedName>
    <alternativeName>
        <fullName evidence="20">NOR large subunit</fullName>
    </alternativeName>
    <alternativeName>
        <fullName evidence="21">Nitric oxide reductase cytochrome b subunit</fullName>
    </alternativeName>
</protein>
<feature type="transmembrane region" description="Helical" evidence="23">
    <location>
        <begin position="237"/>
        <end position="260"/>
    </location>
</feature>
<dbReference type="PROSITE" id="PS50855">
    <property type="entry name" value="COX1"/>
    <property type="match status" value="1"/>
</dbReference>
<evidence type="ECO:0000256" key="21">
    <source>
        <dbReference type="ARBA" id="ARBA00081069"/>
    </source>
</evidence>
<dbReference type="PANTHER" id="PTHR10422">
    <property type="entry name" value="CYTOCHROME C OXIDASE SUBUNIT 1"/>
    <property type="match status" value="1"/>
</dbReference>
<evidence type="ECO:0000256" key="7">
    <source>
        <dbReference type="ARBA" id="ARBA00022692"/>
    </source>
</evidence>
<keyword evidence="5 22" id="KW-0349">Heme</keyword>
<dbReference type="GO" id="GO:0046872">
    <property type="term" value="F:metal ion binding"/>
    <property type="evidence" value="ECO:0007669"/>
    <property type="project" value="UniProtKB-KW"/>
</dbReference>
<keyword evidence="13 23" id="KW-0472">Membrane</keyword>
<evidence type="ECO:0000259" key="24">
    <source>
        <dbReference type="PROSITE" id="PS50855"/>
    </source>
</evidence>
<feature type="domain" description="Cytochrome oxidase subunit I profile" evidence="24">
    <location>
        <begin position="1"/>
        <end position="480"/>
    </location>
</feature>
<comment type="caution">
    <text evidence="25">The sequence shown here is derived from an EMBL/GenBank/DDBJ whole genome shotgun (WGS) entry which is preliminary data.</text>
</comment>
<feature type="transmembrane region" description="Helical" evidence="23">
    <location>
        <begin position="266"/>
        <end position="293"/>
    </location>
</feature>
<organism evidence="25 26">
    <name type="scientific">Kinneretia aquatilis</name>
    <dbReference type="NCBI Taxonomy" id="2070761"/>
    <lineage>
        <taxon>Bacteria</taxon>
        <taxon>Pseudomonadati</taxon>
        <taxon>Pseudomonadota</taxon>
        <taxon>Betaproteobacteria</taxon>
        <taxon>Burkholderiales</taxon>
        <taxon>Sphaerotilaceae</taxon>
        <taxon>Roseateles</taxon>
    </lineage>
</organism>
<evidence type="ECO:0000256" key="20">
    <source>
        <dbReference type="ARBA" id="ARBA00080844"/>
    </source>
</evidence>
<comment type="similarity">
    <text evidence="2 22">Belongs to the heme-copper respiratory oxidase family.</text>
</comment>
<evidence type="ECO:0000256" key="2">
    <source>
        <dbReference type="ARBA" id="ARBA00009578"/>
    </source>
</evidence>
<dbReference type="SUPFAM" id="SSF81442">
    <property type="entry name" value="Cytochrome c oxidase subunit I-like"/>
    <property type="match status" value="1"/>
</dbReference>
<dbReference type="InterPro" id="IPR000883">
    <property type="entry name" value="Cyt_C_Oxase_1"/>
</dbReference>
<evidence type="ECO:0000256" key="15">
    <source>
        <dbReference type="ARBA" id="ARBA00057596"/>
    </source>
</evidence>
<dbReference type="AlphaFoldDB" id="A0A2N8KVS3"/>
<evidence type="ECO:0000313" key="26">
    <source>
        <dbReference type="Proteomes" id="UP000235916"/>
    </source>
</evidence>
<sequence>MKPITLKYKSQAVAKLYFVGALALFLGQIVFGITLGLQYLIGDLMFPAIPFNIARMVHTNLLIVWLLMGFMGSAYFLVPEEAETELYSPLLAKILFWVFLGAGALTILGYLLVPYATLAEMTGNNLLATMGREFLEQPLPTKLGIVVVALAFLFNISMTVLKGRKTAITLVLLMGLWGLALMFLFSFVNPSNLVRDKMYWWFVVHLWVEGTWELILGALLAFVLIKTTGVDREVIDKWLYLIVTMALVTGILGTGHHFFFIGLPGYWLWVGSVFSALEPIPFFMMTLFAFNMVQRRKREHPNQAAVLWAVGCAVMGFLGAGVWGFLHTLSPVNYYTHGSQITAAHGHLAFYGAYVLVVIAMISYAMPLLRGREANSRRAQNVEMWSFWIMTIGMGVMVLALTGAGILQVWLQRMPTEGAMSFMATQDQLRFFYWLRMAGGVMFLLGLLAYLASFFVGPGRAEDEALHESAQQNGALPRAA</sequence>
<dbReference type="EC" id="1.7.2.5" evidence="18"/>
<keyword evidence="7 22" id="KW-0812">Transmembrane</keyword>
<feature type="transmembrane region" description="Helical" evidence="23">
    <location>
        <begin position="90"/>
        <end position="113"/>
    </location>
</feature>